<gene>
    <name evidence="9" type="ORF">PCL_12593</name>
    <name evidence="8" type="ORF">Purlil1_8732</name>
</gene>
<dbReference type="Proteomes" id="UP001287286">
    <property type="component" value="Unassembled WGS sequence"/>
</dbReference>
<reference evidence="8" key="3">
    <citation type="submission" date="2023-11" db="EMBL/GenBank/DDBJ databases">
        <authorList>
            <person name="Beijen E."/>
            <person name="Ohm R.A."/>
        </authorList>
    </citation>
    <scope>NUCLEOTIDE SEQUENCE</scope>
    <source>
        <strain evidence="8">CBS 150709</strain>
    </source>
</reference>
<keyword evidence="11" id="KW-1185">Reference proteome</keyword>
<evidence type="ECO:0000256" key="1">
    <source>
        <dbReference type="ARBA" id="ARBA00004123"/>
    </source>
</evidence>
<evidence type="ECO:0000256" key="5">
    <source>
        <dbReference type="ARBA" id="ARBA00023242"/>
    </source>
</evidence>
<evidence type="ECO:0000259" key="7">
    <source>
        <dbReference type="PROSITE" id="PS50066"/>
    </source>
</evidence>
<evidence type="ECO:0000313" key="10">
    <source>
        <dbReference type="Proteomes" id="UP000245956"/>
    </source>
</evidence>
<feature type="compositionally biased region" description="Basic and acidic residues" evidence="6">
    <location>
        <begin position="86"/>
        <end position="101"/>
    </location>
</feature>
<dbReference type="FunFam" id="3.40.1810.10:FF:000002">
    <property type="entry name" value="Serum response factor b"/>
    <property type="match status" value="1"/>
</dbReference>
<feature type="compositionally biased region" description="Pro residues" evidence="6">
    <location>
        <begin position="389"/>
        <end position="400"/>
    </location>
</feature>
<dbReference type="GO" id="GO:0005634">
    <property type="term" value="C:nucleus"/>
    <property type="evidence" value="ECO:0007669"/>
    <property type="project" value="UniProtKB-SubCell"/>
</dbReference>
<dbReference type="Gene3D" id="3.40.1810.10">
    <property type="entry name" value="Transcription factor, MADS-box"/>
    <property type="match status" value="1"/>
</dbReference>
<feature type="compositionally biased region" description="Pro residues" evidence="6">
    <location>
        <begin position="426"/>
        <end position="435"/>
    </location>
</feature>
<feature type="region of interest" description="Disordered" evidence="6">
    <location>
        <begin position="622"/>
        <end position="713"/>
    </location>
</feature>
<evidence type="ECO:0000256" key="4">
    <source>
        <dbReference type="ARBA" id="ARBA00023163"/>
    </source>
</evidence>
<evidence type="ECO:0000313" key="11">
    <source>
        <dbReference type="Proteomes" id="UP001287286"/>
    </source>
</evidence>
<feature type="region of interest" description="Disordered" evidence="6">
    <location>
        <begin position="281"/>
        <end position="317"/>
    </location>
</feature>
<keyword evidence="5" id="KW-0539">Nucleus</keyword>
<evidence type="ECO:0000256" key="3">
    <source>
        <dbReference type="ARBA" id="ARBA00023125"/>
    </source>
</evidence>
<name>A0A2U3E9P5_PURLI</name>
<feature type="region of interest" description="Disordered" evidence="6">
    <location>
        <begin position="353"/>
        <end position="503"/>
    </location>
</feature>
<comment type="caution">
    <text evidence="9">The sequence shown here is derived from an EMBL/GenBank/DDBJ whole genome shotgun (WGS) entry which is preliminary data.</text>
</comment>
<reference evidence="9" key="1">
    <citation type="submission" date="2015-05" db="EMBL/GenBank/DDBJ databases">
        <authorList>
            <person name="Wang D.B."/>
            <person name="Wang M."/>
        </authorList>
    </citation>
    <scope>NUCLEOTIDE SEQUENCE</scope>
    <source>
        <strain evidence="9">36-1</strain>
    </source>
</reference>
<dbReference type="GO" id="GO:0000981">
    <property type="term" value="F:DNA-binding transcription factor activity, RNA polymerase II-specific"/>
    <property type="evidence" value="ECO:0007669"/>
    <property type="project" value="InterPro"/>
</dbReference>
<dbReference type="EMBL" id="JAWRVI010000036">
    <property type="protein sequence ID" value="KAK4086998.1"/>
    <property type="molecule type" value="Genomic_DNA"/>
</dbReference>
<comment type="subcellular location">
    <subcellularLocation>
        <location evidence="1">Nucleus</location>
    </subcellularLocation>
</comment>
<feature type="compositionally biased region" description="Pro residues" evidence="6">
    <location>
        <begin position="532"/>
        <end position="542"/>
    </location>
</feature>
<feature type="region of interest" description="Disordered" evidence="6">
    <location>
        <begin position="66"/>
        <end position="101"/>
    </location>
</feature>
<dbReference type="InterPro" id="IPR002100">
    <property type="entry name" value="TF_MADSbox"/>
</dbReference>
<feature type="region of interest" description="Disordered" evidence="6">
    <location>
        <begin position="515"/>
        <end position="556"/>
    </location>
</feature>
<dbReference type="SUPFAM" id="SSF55455">
    <property type="entry name" value="SRF-like"/>
    <property type="match status" value="2"/>
</dbReference>
<dbReference type="GO" id="GO:0045944">
    <property type="term" value="P:positive regulation of transcription by RNA polymerase II"/>
    <property type="evidence" value="ECO:0007669"/>
    <property type="project" value="InterPro"/>
</dbReference>
<keyword evidence="2" id="KW-0805">Transcription regulation</keyword>
<dbReference type="SMART" id="SM00432">
    <property type="entry name" value="MADS"/>
    <property type="match status" value="1"/>
</dbReference>
<feature type="compositionally biased region" description="Pro residues" evidence="6">
    <location>
        <begin position="291"/>
        <end position="311"/>
    </location>
</feature>
<dbReference type="InterPro" id="IPR036879">
    <property type="entry name" value="TF_MADSbox_sf"/>
</dbReference>
<reference evidence="8 11" key="4">
    <citation type="journal article" date="2024" name="Microbiol. Resour. Announc.">
        <title>Genome annotations for the ascomycete fungi Trichoderma harzianum, Trichoderma aggressivum, and Purpureocillium lilacinum.</title>
        <authorList>
            <person name="Beijen E.P.W."/>
            <person name="Ohm R.A."/>
        </authorList>
    </citation>
    <scope>NUCLEOTIDE SEQUENCE [LARGE SCALE GENOMIC DNA]</scope>
    <source>
        <strain evidence="8 11">CBS 150709</strain>
    </source>
</reference>
<feature type="compositionally biased region" description="Low complexity" evidence="6">
    <location>
        <begin position="67"/>
        <end position="81"/>
    </location>
</feature>
<dbReference type="InterPro" id="IPR050142">
    <property type="entry name" value="MADS-box/MEF2_TF"/>
</dbReference>
<feature type="domain" description="MADS-box" evidence="7">
    <location>
        <begin position="561"/>
        <end position="602"/>
    </location>
</feature>
<accession>A0A2U3E9P5</accession>
<evidence type="ECO:0000313" key="8">
    <source>
        <dbReference type="EMBL" id="KAK4086998.1"/>
    </source>
</evidence>
<feature type="compositionally biased region" description="Basic residues" evidence="6">
    <location>
        <begin position="515"/>
        <end position="528"/>
    </location>
</feature>
<feature type="domain" description="MADS-box" evidence="7">
    <location>
        <begin position="495"/>
        <end position="527"/>
    </location>
</feature>
<dbReference type="GO" id="GO:0000987">
    <property type="term" value="F:cis-regulatory region sequence-specific DNA binding"/>
    <property type="evidence" value="ECO:0007669"/>
    <property type="project" value="InterPro"/>
</dbReference>
<dbReference type="PROSITE" id="PS50066">
    <property type="entry name" value="MADS_BOX_2"/>
    <property type="match status" value="2"/>
</dbReference>
<dbReference type="Proteomes" id="UP000245956">
    <property type="component" value="Unassembled WGS sequence"/>
</dbReference>
<evidence type="ECO:0000256" key="6">
    <source>
        <dbReference type="SAM" id="MobiDB-lite"/>
    </source>
</evidence>
<dbReference type="CDD" id="cd00266">
    <property type="entry name" value="MADS_SRF_like"/>
    <property type="match status" value="1"/>
</dbReference>
<feature type="compositionally biased region" description="Polar residues" evidence="6">
    <location>
        <begin position="681"/>
        <end position="694"/>
    </location>
</feature>
<dbReference type="AlphaFoldDB" id="A0A2U3E9P5"/>
<keyword evidence="4" id="KW-0804">Transcription</keyword>
<feature type="compositionally biased region" description="Basic and acidic residues" evidence="6">
    <location>
        <begin position="492"/>
        <end position="503"/>
    </location>
</feature>
<dbReference type="InterPro" id="IPR033897">
    <property type="entry name" value="SRF-like_MADS-box"/>
</dbReference>
<proteinExistence type="predicted"/>
<dbReference type="Pfam" id="PF00319">
    <property type="entry name" value="SRF-TF"/>
    <property type="match status" value="1"/>
</dbReference>
<dbReference type="EMBL" id="LCWV01000008">
    <property type="protein sequence ID" value="PWI71225.1"/>
    <property type="molecule type" value="Genomic_DNA"/>
</dbReference>
<organism evidence="9 10">
    <name type="scientific">Purpureocillium lilacinum</name>
    <name type="common">Paecilomyces lilacinus</name>
    <dbReference type="NCBI Taxonomy" id="33203"/>
    <lineage>
        <taxon>Eukaryota</taxon>
        <taxon>Fungi</taxon>
        <taxon>Dikarya</taxon>
        <taxon>Ascomycota</taxon>
        <taxon>Pezizomycotina</taxon>
        <taxon>Sordariomycetes</taxon>
        <taxon>Hypocreomycetidae</taxon>
        <taxon>Hypocreales</taxon>
        <taxon>Ophiocordycipitaceae</taxon>
        <taxon>Purpureocillium</taxon>
    </lineage>
</organism>
<dbReference type="GO" id="GO:0046983">
    <property type="term" value="F:protein dimerization activity"/>
    <property type="evidence" value="ECO:0007669"/>
    <property type="project" value="InterPro"/>
</dbReference>
<feature type="compositionally biased region" description="Pro residues" evidence="6">
    <location>
        <begin position="356"/>
        <end position="371"/>
    </location>
</feature>
<sequence length="713" mass="75677">MRVGRTQGLGAGGRGAYLADGGMKSHTWTPACVDASTARTMPCHLLVPGRRHEALTKAHAAECTSRPSQSCLSSAQGSSPAGYEVGRTRQDRTGHDRQAGTELRRVSPTGTALRAASSPVSCFFFRATGPVDPPACPALGASTDGALLQGSSSPTGSTGVLVLVPSGAALGRVPLLLLLVPPPARYLSSRTGPPPLLQGSEHQQCADSATSTGHPCQLWMGPTQLAHSQAAVRSSVIPATGGASQSRPISAWPSAILVAAHPLLLSLSSLVRRQRSASCTRLQSHCEPSTARPPPSNPRPPVVALRPPRPATEPLSSGLAGWQLRDRDDHQQPTLPAHPPAGRPRQLSTYIQLPSLPLPPSAPSSPPAPPESRPHLTPDSIQKSARPTGRPPPRLLPPRSRPPKRGKQQQLAPRVAASCPHRRSPPAAPSPPSPTYPKGETMADITDQHDQTSPTDLDESHSVGNGNAAAESRGIKRQRPSAADDDDDDDEKGGRERRKIEIKFISDKSRRHITFSKRKAGIMKKVRRDPRQPSPRPLPSSPAPTASMHRARALSRRGAKSLHHRCGGAWICAYELSVLTGTQVLLLVVSETGLVYTFTTPKLQPLVTKAEGKNLIQACLNAPEPTQGNENGVDGGDQVESPEESAGQHIPPQGSRPGMPQNPHMPGNYMPSMPLDPQQALAYQNYVQQQRSQGYGSGMPPQAGMPPSSHHQS</sequence>
<protein>
    <submittedName>
        <fullName evidence="9">MADS box protein</fullName>
    </submittedName>
    <submittedName>
        <fullName evidence="8">Transcriptional regulator family: SRF-type</fullName>
    </submittedName>
</protein>
<evidence type="ECO:0000256" key="2">
    <source>
        <dbReference type="ARBA" id="ARBA00023015"/>
    </source>
</evidence>
<keyword evidence="3" id="KW-0238">DNA-binding</keyword>
<dbReference type="PANTHER" id="PTHR48019">
    <property type="entry name" value="SERUM RESPONSE FACTOR HOMOLOG"/>
    <property type="match status" value="1"/>
</dbReference>
<reference evidence="9 10" key="2">
    <citation type="journal article" date="2016" name="Front. Microbiol.">
        <title>Genome and transcriptome sequences reveal the specific parasitism of the nematophagous Purpureocillium lilacinum 36-1.</title>
        <authorList>
            <person name="Xie J."/>
            <person name="Li S."/>
            <person name="Mo C."/>
            <person name="Xiao X."/>
            <person name="Peng D."/>
            <person name="Wang G."/>
            <person name="Xiao Y."/>
        </authorList>
    </citation>
    <scope>NUCLEOTIDE SEQUENCE [LARGE SCALE GENOMIC DNA]</scope>
    <source>
        <strain evidence="9 10">36-1</strain>
    </source>
</reference>
<evidence type="ECO:0000313" key="9">
    <source>
        <dbReference type="EMBL" id="PWI71225.1"/>
    </source>
</evidence>